<feature type="compositionally biased region" description="Basic and acidic residues" evidence="1">
    <location>
        <begin position="11"/>
        <end position="25"/>
    </location>
</feature>
<proteinExistence type="predicted"/>
<evidence type="ECO:0000313" key="3">
    <source>
        <dbReference type="Proteomes" id="UP000444721"/>
    </source>
</evidence>
<dbReference type="EMBL" id="VFQX01000030">
    <property type="protein sequence ID" value="KAF0978346.1"/>
    <property type="molecule type" value="Genomic_DNA"/>
</dbReference>
<dbReference type="VEuPathDB" id="AmoebaDB:NF0113360"/>
<dbReference type="RefSeq" id="XP_044563059.1">
    <property type="nucleotide sequence ID" value="XM_044706102.1"/>
</dbReference>
<protein>
    <submittedName>
        <fullName evidence="2">Uncharacterized protein</fullName>
    </submittedName>
</protein>
<keyword evidence="3" id="KW-1185">Reference proteome</keyword>
<feature type="region of interest" description="Disordered" evidence="1">
    <location>
        <begin position="1"/>
        <end position="29"/>
    </location>
</feature>
<dbReference type="VEuPathDB" id="AmoebaDB:NfTy_056030"/>
<evidence type="ECO:0000256" key="1">
    <source>
        <dbReference type="SAM" id="MobiDB-lite"/>
    </source>
</evidence>
<gene>
    <name evidence="2" type="ORF">FDP41_002861</name>
</gene>
<reference evidence="2 3" key="1">
    <citation type="journal article" date="2019" name="Sci. Rep.">
        <title>Nanopore sequencing improves the draft genome of the human pathogenic amoeba Naegleria fowleri.</title>
        <authorList>
            <person name="Liechti N."/>
            <person name="Schurch N."/>
            <person name="Bruggmann R."/>
            <person name="Wittwer M."/>
        </authorList>
    </citation>
    <scope>NUCLEOTIDE SEQUENCE [LARGE SCALE GENOMIC DNA]</scope>
    <source>
        <strain evidence="2 3">ATCC 30894</strain>
    </source>
</reference>
<feature type="region of interest" description="Disordered" evidence="1">
    <location>
        <begin position="56"/>
        <end position="81"/>
    </location>
</feature>
<feature type="compositionally biased region" description="Low complexity" evidence="1">
    <location>
        <begin position="1"/>
        <end position="10"/>
    </location>
</feature>
<dbReference type="AlphaFoldDB" id="A0A6A5BT33"/>
<name>A0A6A5BT33_NAEFO</name>
<dbReference type="VEuPathDB" id="AmoebaDB:FDP41_002861"/>
<comment type="caution">
    <text evidence="2">The sequence shown here is derived from an EMBL/GenBank/DDBJ whole genome shotgun (WGS) entry which is preliminary data.</text>
</comment>
<sequence>MLPSQPQPSSSRDDGDDTHQQERPPVDVSQLIQNRIQVHQQTRKQALTNTLCHLLRRQREMSTTSSNTTPSSEQEMPNDANDKKVEQVPPVVENGGNNLADLLVPPNQTVELAGQGHQELMKNEMSHMIEKLKPIFLNPSVAHKSAMASYGINSLRGLRHILLLITKFHMMPNPSMLKLAVVLEARYGSYSNAELIFVLACQLFEMGAFQWNNAEDVTELAKILSLLARHAPSPDLALYYLHECEQIALEQKVETLVTHVILACVIFNLVISWQCDTFESEEEKKSMHELKLIIGHYFNIAKNRPDYQSGDQVIQCIEKMYTRKSLLAHISQESEEFYNASNALNQFADDDDDYSDVGTVMSYSSCMTENISLSLSYHAESRKRIRNINNIDIQKCIKYGTRDISRGKIRVCDKNLIVVFMVKKQRIPFIITTLKCKSRIDNLRHWKEQETKEQNGSGESLIAEYCDYLMTSVFFGQCDQSCEQVLDMLLEIPPQELNNDELEILKDTLEQLFCDGMPAFYLLEKVLKVMMHFGIKYNK</sequence>
<dbReference type="Proteomes" id="UP000444721">
    <property type="component" value="Unassembled WGS sequence"/>
</dbReference>
<evidence type="ECO:0000313" key="2">
    <source>
        <dbReference type="EMBL" id="KAF0978346.1"/>
    </source>
</evidence>
<feature type="compositionally biased region" description="Low complexity" evidence="1">
    <location>
        <begin position="62"/>
        <end position="72"/>
    </location>
</feature>
<accession>A0A6A5BT33</accession>
<organism evidence="2 3">
    <name type="scientific">Naegleria fowleri</name>
    <name type="common">Brain eating amoeba</name>
    <dbReference type="NCBI Taxonomy" id="5763"/>
    <lineage>
        <taxon>Eukaryota</taxon>
        <taxon>Discoba</taxon>
        <taxon>Heterolobosea</taxon>
        <taxon>Tetramitia</taxon>
        <taxon>Eutetramitia</taxon>
        <taxon>Vahlkampfiidae</taxon>
        <taxon>Naegleria</taxon>
    </lineage>
</organism>
<dbReference type="GeneID" id="68110079"/>